<keyword evidence="4" id="KW-1133">Transmembrane helix</keyword>
<dbReference type="GO" id="GO:0005524">
    <property type="term" value="F:ATP binding"/>
    <property type="evidence" value="ECO:0007669"/>
    <property type="project" value="UniProtKB-UniRule"/>
</dbReference>
<dbReference type="InterPro" id="IPR027417">
    <property type="entry name" value="P-loop_NTPase"/>
</dbReference>
<dbReference type="InterPro" id="IPR050206">
    <property type="entry name" value="FtsK/SpoIIIE/SftA"/>
</dbReference>
<evidence type="ECO:0000259" key="5">
    <source>
        <dbReference type="PROSITE" id="PS50901"/>
    </source>
</evidence>
<dbReference type="Pfam" id="PF01580">
    <property type="entry name" value="FtsK_SpoIIIE"/>
    <property type="match status" value="1"/>
</dbReference>
<accession>A0AAJ5W387</accession>
<dbReference type="CDD" id="cd01127">
    <property type="entry name" value="TrwB_TraG_TraD_VirD4"/>
    <property type="match status" value="1"/>
</dbReference>
<proteinExistence type="predicted"/>
<evidence type="ECO:0000256" key="4">
    <source>
        <dbReference type="SAM" id="Phobius"/>
    </source>
</evidence>
<evidence type="ECO:0000256" key="2">
    <source>
        <dbReference type="ARBA" id="ARBA00022840"/>
    </source>
</evidence>
<dbReference type="SMART" id="SM00382">
    <property type="entry name" value="AAA"/>
    <property type="match status" value="2"/>
</dbReference>
<dbReference type="PANTHER" id="PTHR22683:SF1">
    <property type="entry name" value="TYPE VII SECRETION SYSTEM PROTEIN ESSC"/>
    <property type="match status" value="1"/>
</dbReference>
<dbReference type="AlphaFoldDB" id="A0AAJ5W387"/>
<sequence>MTSLLDEPIRMPTAPAPPVHPPFALWTAIVPVGGAVVLWAVTGSPYALWFAALGPVVAVAALFDGKRSSRRAQRRSRDEYVRQLAEVRDGVQDRHEQERRTLWARHPDVAEFARRPDDVWRPVERRGSLLVIGRGETLSTVRLDGGAGDDDGRELRRVARSLEGAPVVVPARAGIAIVGPAVWSTAVARGLVLQMCLIEPPRRLRLEVAGEPDLAALPHHESPGATSLGLFTAVSAAADAVDIPIVCIGDGPPPPRCAVVVTLVAAGRARVEHGSISTEVEVELVSHDRARDVVRWLIDRAGHMRDRSEEPPALSALLASASASASASGREAPAGDTLPAIVGVDATGPAVVDLVADGPHAVVVGVTGAGKSELLTSWVAALAAIRTPHEVSFLLVDFKGGRTFDALAGLPHVTGVLTDLDEAAAVRAIGSLRAELRHRERVLADVGARDVEEAGDALGRLVVVVDEYAALVAAHPPLHDLFADIAARGRALGMHLILASQRSAGVFRDAVLANAPLRLALRVSDPADSRAVLGVDDAAALSGRPEERGVCLVRGPADAAPRTVRVSRSDPAVLPSILAAGHPPARKPWLPSLPERIEPGNLVTGSPPGAIVLGIADEPDLQRQRPLLLSADEPGLLVLGASGSGRTSVLRAIASQTHHAIVISAEPEEGWDAVGRAEQATPGSVILADDLDLLLARLGADHALVVRDRLEQLARESRSRGIRLIVSAQRPGGAVARVADAIPRRFLLDHASRTDWVAAGGESADYARCRPGRGRCDGILVQSLWVEPQHAPTSEPAVAVETWMPARQPVAFIAPDTSATRATLDRWRSGGVAIDRIDTTGAELRRGGVLWGTPDGWLAQWRLLAGARAEAQLVVDTACASEYRTITGSSEIPPFALPRARRAWLRTPDGSTRRIVLPV</sequence>
<evidence type="ECO:0000313" key="6">
    <source>
        <dbReference type="EMBL" id="WEK13936.1"/>
    </source>
</evidence>
<feature type="domain" description="FtsK" evidence="5">
    <location>
        <begin position="347"/>
        <end position="530"/>
    </location>
</feature>
<dbReference type="SUPFAM" id="SSF52540">
    <property type="entry name" value="P-loop containing nucleoside triphosphate hydrolases"/>
    <property type="match status" value="2"/>
</dbReference>
<gene>
    <name evidence="6" type="ORF">P0Y48_01615</name>
</gene>
<dbReference type="InterPro" id="IPR002543">
    <property type="entry name" value="FtsK_dom"/>
</dbReference>
<name>A0AAJ5W387_9MICO</name>
<feature type="transmembrane region" description="Helical" evidence="4">
    <location>
        <begin position="46"/>
        <end position="65"/>
    </location>
</feature>
<protein>
    <submittedName>
        <fullName evidence="6">FtsK/SpoIIIE domain-containing protein</fullName>
    </submittedName>
</protein>
<evidence type="ECO:0000256" key="1">
    <source>
        <dbReference type="ARBA" id="ARBA00022741"/>
    </source>
</evidence>
<dbReference type="Gene3D" id="3.40.50.300">
    <property type="entry name" value="P-loop containing nucleotide triphosphate hydrolases"/>
    <property type="match status" value="3"/>
</dbReference>
<keyword evidence="2 3" id="KW-0067">ATP-binding</keyword>
<feature type="transmembrane region" description="Helical" evidence="4">
    <location>
        <begin position="21"/>
        <end position="40"/>
    </location>
</feature>
<dbReference type="EMBL" id="CP119321">
    <property type="protein sequence ID" value="WEK13936.1"/>
    <property type="molecule type" value="Genomic_DNA"/>
</dbReference>
<feature type="binding site" evidence="3">
    <location>
        <begin position="365"/>
        <end position="372"/>
    </location>
    <ligand>
        <name>ATP</name>
        <dbReference type="ChEBI" id="CHEBI:30616"/>
    </ligand>
</feature>
<dbReference type="InterPro" id="IPR003593">
    <property type="entry name" value="AAA+_ATPase"/>
</dbReference>
<dbReference type="PROSITE" id="PS50901">
    <property type="entry name" value="FTSK"/>
    <property type="match status" value="1"/>
</dbReference>
<keyword evidence="4" id="KW-0472">Membrane</keyword>
<keyword evidence="4" id="KW-0812">Transmembrane</keyword>
<reference evidence="6" key="1">
    <citation type="submission" date="2023-03" db="EMBL/GenBank/DDBJ databases">
        <title>Andean soil-derived lignocellulolytic bacterial consortium as a source of novel taxa and putative plastic-active enzymes.</title>
        <authorList>
            <person name="Diaz-Garcia L."/>
            <person name="Chuvochina M."/>
            <person name="Feuerriegel G."/>
            <person name="Bunk B."/>
            <person name="Sproer C."/>
            <person name="Streit W.R."/>
            <person name="Rodriguez L.M."/>
            <person name="Overmann J."/>
            <person name="Jimenez D.J."/>
        </authorList>
    </citation>
    <scope>NUCLEOTIDE SEQUENCE</scope>
    <source>
        <strain evidence="6">MAG 4610</strain>
    </source>
</reference>
<dbReference type="GO" id="GO:0003677">
    <property type="term" value="F:DNA binding"/>
    <property type="evidence" value="ECO:0007669"/>
    <property type="project" value="InterPro"/>
</dbReference>
<evidence type="ECO:0000313" key="7">
    <source>
        <dbReference type="Proteomes" id="UP001213972"/>
    </source>
</evidence>
<dbReference type="Proteomes" id="UP001213972">
    <property type="component" value="Chromosome"/>
</dbReference>
<dbReference type="PANTHER" id="PTHR22683">
    <property type="entry name" value="SPORULATION PROTEIN RELATED"/>
    <property type="match status" value="1"/>
</dbReference>
<evidence type="ECO:0000256" key="3">
    <source>
        <dbReference type="PROSITE-ProRule" id="PRU00289"/>
    </source>
</evidence>
<organism evidence="6 7">
    <name type="scientific">Candidatus Microbacterium phytovorans</name>
    <dbReference type="NCBI Taxonomy" id="3121374"/>
    <lineage>
        <taxon>Bacteria</taxon>
        <taxon>Bacillati</taxon>
        <taxon>Actinomycetota</taxon>
        <taxon>Actinomycetes</taxon>
        <taxon>Micrococcales</taxon>
        <taxon>Microbacteriaceae</taxon>
        <taxon>Microbacterium</taxon>
    </lineage>
</organism>
<keyword evidence="1 3" id="KW-0547">Nucleotide-binding</keyword>